<feature type="transmembrane region" description="Helical" evidence="1">
    <location>
        <begin position="17"/>
        <end position="35"/>
    </location>
</feature>
<organism evidence="2 3">
    <name type="scientific">Actinomadura rugatobispora</name>
    <dbReference type="NCBI Taxonomy" id="1994"/>
    <lineage>
        <taxon>Bacteria</taxon>
        <taxon>Bacillati</taxon>
        <taxon>Actinomycetota</taxon>
        <taxon>Actinomycetes</taxon>
        <taxon>Streptosporangiales</taxon>
        <taxon>Thermomonosporaceae</taxon>
        <taxon>Actinomadura</taxon>
    </lineage>
</organism>
<feature type="transmembrane region" description="Helical" evidence="1">
    <location>
        <begin position="55"/>
        <end position="73"/>
    </location>
</feature>
<keyword evidence="1" id="KW-0472">Membrane</keyword>
<keyword evidence="1" id="KW-1133">Transmembrane helix</keyword>
<gene>
    <name evidence="2" type="ORF">ACFPZN_37635</name>
</gene>
<protein>
    <recommendedName>
        <fullName evidence="4">DUF3995 domain-containing protein</fullName>
    </recommendedName>
</protein>
<evidence type="ECO:0008006" key="4">
    <source>
        <dbReference type="Google" id="ProtNLM"/>
    </source>
</evidence>
<keyword evidence="3" id="KW-1185">Reference proteome</keyword>
<proteinExistence type="predicted"/>
<evidence type="ECO:0000256" key="1">
    <source>
        <dbReference type="SAM" id="Phobius"/>
    </source>
</evidence>
<feature type="transmembrane region" description="Helical" evidence="1">
    <location>
        <begin position="296"/>
        <end position="319"/>
    </location>
</feature>
<comment type="caution">
    <text evidence="2">The sequence shown here is derived from an EMBL/GenBank/DDBJ whole genome shotgun (WGS) entry which is preliminary data.</text>
</comment>
<dbReference type="RefSeq" id="WP_378287283.1">
    <property type="nucleotide sequence ID" value="NZ_JBHSON010000068.1"/>
</dbReference>
<keyword evidence="1" id="KW-0812">Transmembrane</keyword>
<evidence type="ECO:0000313" key="2">
    <source>
        <dbReference type="EMBL" id="MFC5751373.1"/>
    </source>
</evidence>
<reference evidence="3" key="1">
    <citation type="journal article" date="2019" name="Int. J. Syst. Evol. Microbiol.">
        <title>The Global Catalogue of Microorganisms (GCM) 10K type strain sequencing project: providing services to taxonomists for standard genome sequencing and annotation.</title>
        <authorList>
            <consortium name="The Broad Institute Genomics Platform"/>
            <consortium name="The Broad Institute Genome Sequencing Center for Infectious Disease"/>
            <person name="Wu L."/>
            <person name="Ma J."/>
        </authorList>
    </citation>
    <scope>NUCLEOTIDE SEQUENCE [LARGE SCALE GENOMIC DNA]</scope>
    <source>
        <strain evidence="3">KCTC 42087</strain>
    </source>
</reference>
<name>A0ABW1AC61_9ACTN</name>
<evidence type="ECO:0000313" key="3">
    <source>
        <dbReference type="Proteomes" id="UP001596074"/>
    </source>
</evidence>
<feature type="transmembrane region" description="Helical" evidence="1">
    <location>
        <begin position="126"/>
        <end position="145"/>
    </location>
</feature>
<sequence length="332" mass="34846">MASTTMIPLRRPRPRDLAAIGIPWLIAYGTLQTYWRLGHRPAELSPVGDDLVFLNGWGVVGLCGAAVPLLAALAVSRPSRAVRRLLLLASWATAITLVSAAAMVLLDVVGGILPGLGIEFFPLGALSRAGCLGGGVIVGMAALSYQRATRAGCAACGRAGPSEAPERPGRTPVWAFAAAYGAVAGCAVRIGAQAVVGFDESPLASGVSVLLFELGFLLGGTLLPLSLVHSWGRVWPRWVPGLAGRRVPRRLVLWPAAGISAGLVVYFGLMLLQMIAERLQGRNPFPPSGGLDLPEAFFWFAVPSYLAWGAGMAVAAFGYHRLTRRACGECGR</sequence>
<accession>A0ABW1AC61</accession>
<feature type="transmembrane region" description="Helical" evidence="1">
    <location>
        <begin position="208"/>
        <end position="231"/>
    </location>
</feature>
<feature type="transmembrane region" description="Helical" evidence="1">
    <location>
        <begin position="251"/>
        <end position="276"/>
    </location>
</feature>
<feature type="transmembrane region" description="Helical" evidence="1">
    <location>
        <begin position="173"/>
        <end position="196"/>
    </location>
</feature>
<dbReference type="EMBL" id="JBHSON010000068">
    <property type="protein sequence ID" value="MFC5751373.1"/>
    <property type="molecule type" value="Genomic_DNA"/>
</dbReference>
<dbReference type="Proteomes" id="UP001596074">
    <property type="component" value="Unassembled WGS sequence"/>
</dbReference>
<feature type="transmembrane region" description="Helical" evidence="1">
    <location>
        <begin position="85"/>
        <end position="106"/>
    </location>
</feature>